<proteinExistence type="predicted"/>
<accession>A0A1H0I0Q3</accession>
<sequence length="174" mass="18724">MLAKLLLNRWSIIVFNVIIGLPLTLALIEIVSLLWFSGYQDHSSIHEAGHLTEGMGVVLIGWGVVLEERHGVADLLGGAPRANPAYEAAIDSLCHQAGLSLLVLGLIAEIFVQCVEIPDHIINTDGIERVVLTGGDAFLALGLVTLVLLSGRLARFRRSGLEDSPVAIPEVRLH</sequence>
<keyword evidence="3" id="KW-1185">Reference proteome</keyword>
<dbReference type="OrthoDB" id="8004884at2"/>
<gene>
    <name evidence="2" type="ORF">SAMN05216360_117103</name>
</gene>
<dbReference type="EMBL" id="FNHS01000017">
    <property type="protein sequence ID" value="SDO24964.1"/>
    <property type="molecule type" value="Genomic_DNA"/>
</dbReference>
<evidence type="ECO:0000313" key="3">
    <source>
        <dbReference type="Proteomes" id="UP000198704"/>
    </source>
</evidence>
<dbReference type="Proteomes" id="UP000198704">
    <property type="component" value="Unassembled WGS sequence"/>
</dbReference>
<evidence type="ECO:0000313" key="2">
    <source>
        <dbReference type="EMBL" id="SDO24964.1"/>
    </source>
</evidence>
<keyword evidence="1" id="KW-1133">Transmembrane helix</keyword>
<keyword evidence="1" id="KW-0472">Membrane</keyword>
<evidence type="ECO:0000256" key="1">
    <source>
        <dbReference type="SAM" id="Phobius"/>
    </source>
</evidence>
<name>A0A1H0I0Q3_9HYPH</name>
<dbReference type="AlphaFoldDB" id="A0A1H0I0Q3"/>
<feature type="transmembrane region" description="Helical" evidence="1">
    <location>
        <begin position="12"/>
        <end position="36"/>
    </location>
</feature>
<organism evidence="2 3">
    <name type="scientific">Methylobacterium phyllostachyos</name>
    <dbReference type="NCBI Taxonomy" id="582672"/>
    <lineage>
        <taxon>Bacteria</taxon>
        <taxon>Pseudomonadati</taxon>
        <taxon>Pseudomonadota</taxon>
        <taxon>Alphaproteobacteria</taxon>
        <taxon>Hyphomicrobiales</taxon>
        <taxon>Methylobacteriaceae</taxon>
        <taxon>Methylobacterium</taxon>
    </lineage>
</organism>
<keyword evidence="1" id="KW-0812">Transmembrane</keyword>
<protein>
    <submittedName>
        <fullName evidence="2">Uncharacterized protein</fullName>
    </submittedName>
</protein>
<feature type="transmembrane region" description="Helical" evidence="1">
    <location>
        <begin position="130"/>
        <end position="149"/>
    </location>
</feature>
<reference evidence="3" key="1">
    <citation type="submission" date="2016-10" db="EMBL/GenBank/DDBJ databases">
        <authorList>
            <person name="Varghese N."/>
            <person name="Submissions S."/>
        </authorList>
    </citation>
    <scope>NUCLEOTIDE SEQUENCE [LARGE SCALE GENOMIC DNA]</scope>
    <source>
        <strain evidence="3">BL47</strain>
    </source>
</reference>